<keyword evidence="2 5" id="KW-0489">Methyltransferase</keyword>
<dbReference type="PANTHER" id="PTHR44942:SF4">
    <property type="entry name" value="METHYLTRANSFERASE TYPE 11 DOMAIN-CONTAINING PROTEIN"/>
    <property type="match status" value="1"/>
</dbReference>
<dbReference type="EMBL" id="CP000431">
    <property type="protein sequence ID" value="ABG98433.1"/>
    <property type="molecule type" value="Genomic_DNA"/>
</dbReference>
<gene>
    <name evidence="5" type="ordered locus">RHA1_ro06660</name>
</gene>
<evidence type="ECO:0000256" key="1">
    <source>
        <dbReference type="ARBA" id="ARBA00008361"/>
    </source>
</evidence>
<accession>Q0S203</accession>
<evidence type="ECO:0000313" key="5">
    <source>
        <dbReference type="EMBL" id="ABG98433.1"/>
    </source>
</evidence>
<evidence type="ECO:0000256" key="3">
    <source>
        <dbReference type="ARBA" id="ARBA00022679"/>
    </source>
</evidence>
<dbReference type="InterPro" id="IPR013216">
    <property type="entry name" value="Methyltransf_11"/>
</dbReference>
<keyword evidence="3 5" id="KW-0808">Transferase</keyword>
<dbReference type="CDD" id="cd02440">
    <property type="entry name" value="AdoMet_MTases"/>
    <property type="match status" value="1"/>
</dbReference>
<dbReference type="HOGENOM" id="CLU_049344_7_1_11"/>
<dbReference type="InterPro" id="IPR029063">
    <property type="entry name" value="SAM-dependent_MTases_sf"/>
</dbReference>
<dbReference type="PANTHER" id="PTHR44942">
    <property type="entry name" value="METHYLTRANSF_11 DOMAIN-CONTAINING PROTEIN"/>
    <property type="match status" value="1"/>
</dbReference>
<dbReference type="AlphaFoldDB" id="Q0S203"/>
<feature type="domain" description="Methyltransferase type 11" evidence="4">
    <location>
        <begin position="134"/>
        <end position="227"/>
    </location>
</feature>
<reference evidence="6" key="1">
    <citation type="journal article" date="2006" name="Proc. Natl. Acad. Sci. U.S.A.">
        <title>The complete genome of Rhodococcus sp. RHA1 provides insights into a catabolic powerhouse.</title>
        <authorList>
            <person name="McLeod M.P."/>
            <person name="Warren R.L."/>
            <person name="Hsiao W.W.L."/>
            <person name="Araki N."/>
            <person name="Myhre M."/>
            <person name="Fernandes C."/>
            <person name="Miyazawa D."/>
            <person name="Wong W."/>
            <person name="Lillquist A.L."/>
            <person name="Wang D."/>
            <person name="Dosanjh M."/>
            <person name="Hara H."/>
            <person name="Petrescu A."/>
            <person name="Morin R.D."/>
            <person name="Yang G."/>
            <person name="Stott J.M."/>
            <person name="Schein J.E."/>
            <person name="Shin H."/>
            <person name="Smailus D."/>
            <person name="Siddiqui A.S."/>
            <person name="Marra M.A."/>
            <person name="Jones S.J.M."/>
            <person name="Holt R."/>
            <person name="Brinkman F.S.L."/>
            <person name="Miyauchi K."/>
            <person name="Fukuda M."/>
            <person name="Davies J.E."/>
            <person name="Mohn W.W."/>
            <person name="Eltis L.D."/>
        </authorList>
    </citation>
    <scope>NUCLEOTIDE SEQUENCE [LARGE SCALE GENOMIC DNA]</scope>
    <source>
        <strain evidence="6">RHA1</strain>
    </source>
</reference>
<proteinExistence type="inferred from homology"/>
<dbReference type="Proteomes" id="UP000008710">
    <property type="component" value="Chromosome"/>
</dbReference>
<protein>
    <submittedName>
        <fullName evidence="5">Possible methyltransferase</fullName>
    </submittedName>
</protein>
<name>Q0S203_RHOJR</name>
<dbReference type="Pfam" id="PF08241">
    <property type="entry name" value="Methyltransf_11"/>
    <property type="match status" value="1"/>
</dbReference>
<evidence type="ECO:0000256" key="2">
    <source>
        <dbReference type="ARBA" id="ARBA00022603"/>
    </source>
</evidence>
<organism evidence="5 6">
    <name type="scientific">Rhodococcus jostii (strain RHA1)</name>
    <dbReference type="NCBI Taxonomy" id="101510"/>
    <lineage>
        <taxon>Bacteria</taxon>
        <taxon>Bacillati</taxon>
        <taxon>Actinomycetota</taxon>
        <taxon>Actinomycetes</taxon>
        <taxon>Mycobacteriales</taxon>
        <taxon>Nocardiaceae</taxon>
        <taxon>Rhodococcus</taxon>
    </lineage>
</organism>
<sequence>MIEPRHRIAVRFGTHSSWPGVLAPHLVLGRAVEERQFPRVDADDAAHPARGPVDGADAHCGLGELARMRFVAAVLRGLEHPYHSGVAQPFRGGVGQAHQLVAAEKYHPARPSYPSALYDELVLTAGLRPGDSLLEIGGGSGKATVELARRGFTITSVELGHELAAIARANVAPFPNAEVVCADFEHWEPAPGMTYDLACAATSWHWIDPATRYIKAASLIRPGGHLALWSAQHVFPEGGDPIFREIQPVYEEIGDGLPDTATWARPGELADHQAEIEESGLFDSVVVRNFDWEVSYDVDGYIDLLDTFSGHIAMAKWQREQLYSEIRRRVAERPERRIRRHFGTVLHIARRRS</sequence>
<evidence type="ECO:0000313" key="6">
    <source>
        <dbReference type="Proteomes" id="UP000008710"/>
    </source>
</evidence>
<evidence type="ECO:0000259" key="4">
    <source>
        <dbReference type="Pfam" id="PF08241"/>
    </source>
</evidence>
<dbReference type="GO" id="GO:0008757">
    <property type="term" value="F:S-adenosylmethionine-dependent methyltransferase activity"/>
    <property type="evidence" value="ECO:0007669"/>
    <property type="project" value="InterPro"/>
</dbReference>
<dbReference type="SUPFAM" id="SSF53335">
    <property type="entry name" value="S-adenosyl-L-methionine-dependent methyltransferases"/>
    <property type="match status" value="1"/>
</dbReference>
<dbReference type="Gene3D" id="3.40.50.150">
    <property type="entry name" value="Vaccinia Virus protein VP39"/>
    <property type="match status" value="1"/>
</dbReference>
<dbReference type="GO" id="GO:0032259">
    <property type="term" value="P:methylation"/>
    <property type="evidence" value="ECO:0007669"/>
    <property type="project" value="UniProtKB-KW"/>
</dbReference>
<dbReference type="KEGG" id="rha:RHA1_ro06660"/>
<comment type="similarity">
    <text evidence="1">Belongs to the methyltransferase superfamily.</text>
</comment>
<dbReference type="eggNOG" id="COG2518">
    <property type="taxonomic scope" value="Bacteria"/>
</dbReference>
<dbReference type="InterPro" id="IPR051052">
    <property type="entry name" value="Diverse_substrate_MTase"/>
</dbReference>